<dbReference type="AlphaFoldDB" id="A0A0P7ZAD8"/>
<reference evidence="1 2" key="1">
    <citation type="submission" date="2015-09" db="EMBL/GenBank/DDBJ databases">
        <title>Identification and resolution of microdiversity through metagenomic sequencing of parallel consortia.</title>
        <authorList>
            <person name="Nelson W.C."/>
            <person name="Romine M.F."/>
            <person name="Lindemann S.R."/>
        </authorList>
    </citation>
    <scope>NUCLEOTIDE SEQUENCE [LARGE SCALE GENOMIC DNA]</scope>
    <source>
        <strain evidence="1">Ana</strain>
    </source>
</reference>
<evidence type="ECO:0000313" key="1">
    <source>
        <dbReference type="EMBL" id="KPQ31621.1"/>
    </source>
</evidence>
<dbReference type="EMBL" id="LJZR01000092">
    <property type="protein sequence ID" value="KPQ31621.1"/>
    <property type="molecule type" value="Genomic_DNA"/>
</dbReference>
<proteinExistence type="predicted"/>
<dbReference type="Pfam" id="PF10117">
    <property type="entry name" value="McrBC"/>
    <property type="match status" value="1"/>
</dbReference>
<dbReference type="Proteomes" id="UP000050465">
    <property type="component" value="Unassembled WGS sequence"/>
</dbReference>
<organism evidence="1 2">
    <name type="scientific">Phormidesmis priestleyi Ana</name>
    <dbReference type="NCBI Taxonomy" id="1666911"/>
    <lineage>
        <taxon>Bacteria</taxon>
        <taxon>Bacillati</taxon>
        <taxon>Cyanobacteriota</taxon>
        <taxon>Cyanophyceae</taxon>
        <taxon>Leptolyngbyales</taxon>
        <taxon>Leptolyngbyaceae</taxon>
        <taxon>Phormidesmis</taxon>
    </lineage>
</organism>
<accession>A0A0P7ZAD8</accession>
<protein>
    <submittedName>
        <fullName evidence="1">McrBC 5-methylcytosine restriction system component</fullName>
    </submittedName>
</protein>
<comment type="caution">
    <text evidence="1">The sequence shown here is derived from an EMBL/GenBank/DDBJ whole genome shotgun (WGS) entry which is preliminary data.</text>
</comment>
<dbReference type="PANTHER" id="PTHR38733">
    <property type="entry name" value="PROTEIN MCRC"/>
    <property type="match status" value="1"/>
</dbReference>
<dbReference type="InterPro" id="IPR019292">
    <property type="entry name" value="McrC"/>
</dbReference>
<gene>
    <name evidence="1" type="ORF">HLUCCA11_23355</name>
</gene>
<name>A0A0P7ZAD8_9CYAN</name>
<dbReference type="STRING" id="1666911.HLUCCA11_23355"/>
<evidence type="ECO:0000313" key="2">
    <source>
        <dbReference type="Proteomes" id="UP000050465"/>
    </source>
</evidence>
<sequence length="397" mass="45750">MTPKIIELKEYQATKLPAADLSTELGEKLWKTYGSKGIDVQFPNPRTANQWEIKSEGQVGHIPLSPEIALSLQPKVSLGNLFAMLEYAYNLKSFRFLDGWSHCNSLNDFYERLADVLARRILDRTRQGLYRAYINKTERLTCLRGHLNLAHQIRRPWDIKPSCHYQEQTADIEDNQILLWTLRQIIHHGLVREPVSINVRRAYQALHGTISLESFSARDCKGRTYHRLNDDYQTLHALCRFFLDQTGPSLQQGDHRMLPFLVDMNQLFESFVAEWLKAHHEDLRGYGLKLKAQETVRLSDSLSFRIDLVLVDITTGKTRYVLDTKYKAPKSPSTNDVQQAIAYAETKDTTEAILIYPEELVQPLNTRPNKVRIRSLAFEIANDLDQGGGDFIRQLHS</sequence>
<dbReference type="PATRIC" id="fig|1666911.3.peg.5472"/>
<dbReference type="PANTHER" id="PTHR38733:SF1">
    <property type="entry name" value="TYPE IV METHYL-DIRECTED RESTRICTION ENZYME ECOKMCRBC"/>
    <property type="match status" value="1"/>
</dbReference>